<proteinExistence type="predicted"/>
<feature type="signal peptide" evidence="1">
    <location>
        <begin position="1"/>
        <end position="19"/>
    </location>
</feature>
<comment type="caution">
    <text evidence="2">The sequence shown here is derived from an EMBL/GenBank/DDBJ whole genome shotgun (WGS) entry which is preliminary data.</text>
</comment>
<evidence type="ECO:0000256" key="1">
    <source>
        <dbReference type="SAM" id="SignalP"/>
    </source>
</evidence>
<protein>
    <submittedName>
        <fullName evidence="2">Uncharacterized protein</fullName>
    </submittedName>
</protein>
<gene>
    <name evidence="2" type="ORF">GCM10009433_00640</name>
</gene>
<accession>A0ABN1K0B1</accession>
<evidence type="ECO:0000313" key="2">
    <source>
        <dbReference type="EMBL" id="GAA0751056.1"/>
    </source>
</evidence>
<feature type="chain" id="PRO_5046136786" evidence="1">
    <location>
        <begin position="20"/>
        <end position="126"/>
    </location>
</feature>
<evidence type="ECO:0000313" key="3">
    <source>
        <dbReference type="Proteomes" id="UP001500185"/>
    </source>
</evidence>
<keyword evidence="3" id="KW-1185">Reference proteome</keyword>
<name>A0ABN1K0B1_9FLAO</name>
<organism evidence="2 3">
    <name type="scientific">Psychroflexus lacisalsi</name>
    <dbReference type="NCBI Taxonomy" id="503928"/>
    <lineage>
        <taxon>Bacteria</taxon>
        <taxon>Pseudomonadati</taxon>
        <taxon>Bacteroidota</taxon>
        <taxon>Flavobacteriia</taxon>
        <taxon>Flavobacteriales</taxon>
        <taxon>Flavobacteriaceae</taxon>
        <taxon>Psychroflexus</taxon>
    </lineage>
</organism>
<sequence>MKKTTFLIVLIFLSFNAFSQKNLEFNSVIKFNADVENGTQTSILTVPSGKIWKITSATIGDSFNSAYAKIDGHLVSIINTDNTKYSNLNPFPLWLPEGSYTIETRSSGNVTGITFSYSGIEFNVIE</sequence>
<dbReference type="EMBL" id="BAAAGG010000001">
    <property type="protein sequence ID" value="GAA0751056.1"/>
    <property type="molecule type" value="Genomic_DNA"/>
</dbReference>
<reference evidence="2 3" key="1">
    <citation type="journal article" date="2019" name="Int. J. Syst. Evol. Microbiol.">
        <title>The Global Catalogue of Microorganisms (GCM) 10K type strain sequencing project: providing services to taxonomists for standard genome sequencing and annotation.</title>
        <authorList>
            <consortium name="The Broad Institute Genomics Platform"/>
            <consortium name="The Broad Institute Genome Sequencing Center for Infectious Disease"/>
            <person name="Wu L."/>
            <person name="Ma J."/>
        </authorList>
    </citation>
    <scope>NUCLEOTIDE SEQUENCE [LARGE SCALE GENOMIC DNA]</scope>
    <source>
        <strain evidence="2 3">JCM 16231</strain>
    </source>
</reference>
<dbReference type="RefSeq" id="WP_224455366.1">
    <property type="nucleotide sequence ID" value="NZ_BAAAGG010000001.1"/>
</dbReference>
<keyword evidence="1" id="KW-0732">Signal</keyword>
<dbReference type="Proteomes" id="UP001500185">
    <property type="component" value="Unassembled WGS sequence"/>
</dbReference>